<evidence type="ECO:0000313" key="2">
    <source>
        <dbReference type="EMBL" id="GJE04003.1"/>
    </source>
</evidence>
<dbReference type="SUPFAM" id="SSF141371">
    <property type="entry name" value="PilZ domain-like"/>
    <property type="match status" value="1"/>
</dbReference>
<gene>
    <name evidence="2" type="ORF">GMJLKIPL_5962</name>
</gene>
<evidence type="ECO:0000313" key="3">
    <source>
        <dbReference type="Proteomes" id="UP001055153"/>
    </source>
</evidence>
<reference evidence="2" key="2">
    <citation type="submission" date="2021-08" db="EMBL/GenBank/DDBJ databases">
        <authorList>
            <person name="Tani A."/>
            <person name="Ola A."/>
            <person name="Ogura Y."/>
            <person name="Katsura K."/>
            <person name="Hayashi T."/>
        </authorList>
    </citation>
    <scope>NUCLEOTIDE SEQUENCE</scope>
    <source>
        <strain evidence="2">DSM 17168</strain>
    </source>
</reference>
<proteinExistence type="predicted"/>
<dbReference type="RefSeq" id="WP_238241374.1">
    <property type="nucleotide sequence ID" value="NZ_BPQQ01000098.1"/>
</dbReference>
<dbReference type="Proteomes" id="UP001055153">
    <property type="component" value="Unassembled WGS sequence"/>
</dbReference>
<feature type="domain" description="PilZ" evidence="1">
    <location>
        <begin position="107"/>
        <end position="184"/>
    </location>
</feature>
<sequence>MGERSQTLRHEVILPALCWNRSRPDFYAVTVDLSAEGLRLRSAIVPYVDEDLVCSIRHVGLIDAKVTRCMGQDFSVRVLSRRQAPRLVARKLLLLAAQQRPSAEAVRLHHRIVPLRTEVSITLEDGLAVVGRLLNVSASGAGLLLGEPLQVGAVVVIGRRPARVVRCFAGGVGVVFVTPLDPGEVHEAMVL</sequence>
<protein>
    <recommendedName>
        <fullName evidence="1">PilZ domain-containing protein</fullName>
    </recommendedName>
</protein>
<keyword evidence="3" id="KW-1185">Reference proteome</keyword>
<comment type="caution">
    <text evidence="2">The sequence shown here is derived from an EMBL/GenBank/DDBJ whole genome shotgun (WGS) entry which is preliminary data.</text>
</comment>
<dbReference type="Pfam" id="PF07238">
    <property type="entry name" value="PilZ"/>
    <property type="match status" value="1"/>
</dbReference>
<dbReference type="EMBL" id="BPQQ01000098">
    <property type="protein sequence ID" value="GJE04003.1"/>
    <property type="molecule type" value="Genomic_DNA"/>
</dbReference>
<reference evidence="2" key="1">
    <citation type="journal article" date="2021" name="Front. Microbiol.">
        <title>Comprehensive Comparative Genomics and Phenotyping of Methylobacterium Species.</title>
        <authorList>
            <person name="Alessa O."/>
            <person name="Ogura Y."/>
            <person name="Fujitani Y."/>
            <person name="Takami H."/>
            <person name="Hayashi T."/>
            <person name="Sahin N."/>
            <person name="Tani A."/>
        </authorList>
    </citation>
    <scope>NUCLEOTIDE SEQUENCE</scope>
    <source>
        <strain evidence="2">DSM 17168</strain>
    </source>
</reference>
<accession>A0ABQ4SNK3</accession>
<name>A0ABQ4SNK3_9HYPH</name>
<evidence type="ECO:0000259" key="1">
    <source>
        <dbReference type="Pfam" id="PF07238"/>
    </source>
</evidence>
<dbReference type="InterPro" id="IPR009875">
    <property type="entry name" value="PilZ_domain"/>
</dbReference>
<organism evidence="2 3">
    <name type="scientific">Methylobacterium isbiliense</name>
    <dbReference type="NCBI Taxonomy" id="315478"/>
    <lineage>
        <taxon>Bacteria</taxon>
        <taxon>Pseudomonadati</taxon>
        <taxon>Pseudomonadota</taxon>
        <taxon>Alphaproteobacteria</taxon>
        <taxon>Hyphomicrobiales</taxon>
        <taxon>Methylobacteriaceae</taxon>
        <taxon>Methylobacterium</taxon>
    </lineage>
</organism>